<feature type="region of interest" description="Disordered" evidence="1">
    <location>
        <begin position="54"/>
        <end position="87"/>
    </location>
</feature>
<organism evidence="3 4">
    <name type="scientific">Limnobacter thiooxidans</name>
    <dbReference type="NCBI Taxonomy" id="131080"/>
    <lineage>
        <taxon>Bacteria</taxon>
        <taxon>Pseudomonadati</taxon>
        <taxon>Pseudomonadota</taxon>
        <taxon>Betaproteobacteria</taxon>
        <taxon>Burkholderiales</taxon>
        <taxon>Burkholderiaceae</taxon>
        <taxon>Limnobacter</taxon>
    </lineage>
</organism>
<evidence type="ECO:0000256" key="1">
    <source>
        <dbReference type="SAM" id="MobiDB-lite"/>
    </source>
</evidence>
<dbReference type="Proteomes" id="UP001329151">
    <property type="component" value="Chromosome"/>
</dbReference>
<evidence type="ECO:0000313" key="4">
    <source>
        <dbReference type="Proteomes" id="UP001329151"/>
    </source>
</evidence>
<keyword evidence="4" id="KW-1185">Reference proteome</keyword>
<protein>
    <submittedName>
        <fullName evidence="3">Uncharacterized protein</fullName>
    </submittedName>
</protein>
<keyword evidence="2" id="KW-0472">Membrane</keyword>
<sequence length="87" mass="9578">MLHSGGFFRRNKTALWLGVAAFMAVFVSVQFGKALSQKDSHYGEIAECNYTHDAPELQTPASPQHHLESLCLSSETKSHQQQYPAGG</sequence>
<dbReference type="AlphaFoldDB" id="A0AA86IYA0"/>
<dbReference type="RefSeq" id="WP_130558786.1">
    <property type="nucleotide sequence ID" value="NZ_AP028947.1"/>
</dbReference>
<evidence type="ECO:0000313" key="3">
    <source>
        <dbReference type="EMBL" id="BET25503.1"/>
    </source>
</evidence>
<dbReference type="KEGG" id="lto:RGQ30_10040"/>
<feature type="compositionally biased region" description="Polar residues" evidence="1">
    <location>
        <begin position="71"/>
        <end position="87"/>
    </location>
</feature>
<name>A0AA86IYA0_9BURK</name>
<evidence type="ECO:0000256" key="2">
    <source>
        <dbReference type="SAM" id="Phobius"/>
    </source>
</evidence>
<keyword evidence="2" id="KW-1133">Transmembrane helix</keyword>
<dbReference type="EMBL" id="AP028947">
    <property type="protein sequence ID" value="BET25503.1"/>
    <property type="molecule type" value="Genomic_DNA"/>
</dbReference>
<accession>A0AA86IYA0</accession>
<gene>
    <name evidence="3" type="ORF">RGQ30_10040</name>
</gene>
<keyword evidence="2" id="KW-0812">Transmembrane</keyword>
<feature type="transmembrane region" description="Helical" evidence="2">
    <location>
        <begin position="14"/>
        <end position="32"/>
    </location>
</feature>
<proteinExistence type="predicted"/>
<reference evidence="3 4" key="1">
    <citation type="submission" date="2023-10" db="EMBL/GenBank/DDBJ databases">
        <title>Complete Genome Sequence of Limnobacter thiooxidans CS-K2T, Isolated from freshwater lake sediments in Bavaria, Germany.</title>
        <authorList>
            <person name="Naruki M."/>
            <person name="Watanabe A."/>
            <person name="Warashina T."/>
            <person name="Morita T."/>
            <person name="Arakawa K."/>
        </authorList>
    </citation>
    <scope>NUCLEOTIDE SEQUENCE [LARGE SCALE GENOMIC DNA]</scope>
    <source>
        <strain evidence="3 4">CS-K2</strain>
    </source>
</reference>